<gene>
    <name evidence="12" type="ORF">ATY39_16715</name>
</gene>
<evidence type="ECO:0000259" key="9">
    <source>
        <dbReference type="Pfam" id="PF00441"/>
    </source>
</evidence>
<comment type="similarity">
    <text evidence="2 8">Belongs to the acyl-CoA dehydrogenase family.</text>
</comment>
<dbReference type="InterPro" id="IPR013786">
    <property type="entry name" value="AcylCoA_DH/ox_N"/>
</dbReference>
<dbReference type="PANTHER" id="PTHR43884:SF12">
    <property type="entry name" value="ISOVALERYL-COA DEHYDROGENASE, MITOCHONDRIAL-RELATED"/>
    <property type="match status" value="1"/>
</dbReference>
<dbReference type="PIRSF" id="PIRSF016578">
    <property type="entry name" value="HsaA"/>
    <property type="match status" value="1"/>
</dbReference>
<dbReference type="FunFam" id="1.10.540.10:FF:000002">
    <property type="entry name" value="Acyl-CoA dehydrogenase FadE19"/>
    <property type="match status" value="1"/>
</dbReference>
<feature type="domain" description="Acyl-CoA oxidase/dehydrogenase middle" evidence="10">
    <location>
        <begin position="121"/>
        <end position="215"/>
    </location>
</feature>
<dbReference type="SUPFAM" id="SSF56645">
    <property type="entry name" value="Acyl-CoA dehydrogenase NM domain-like"/>
    <property type="match status" value="1"/>
</dbReference>
<keyword evidence="13" id="KW-1185">Reference proteome</keyword>
<dbReference type="InterPro" id="IPR037069">
    <property type="entry name" value="AcylCoA_DH/ox_N_sf"/>
</dbReference>
<evidence type="ECO:0000259" key="11">
    <source>
        <dbReference type="Pfam" id="PF02771"/>
    </source>
</evidence>
<dbReference type="GO" id="GO:0050660">
    <property type="term" value="F:flavin adenine dinucleotide binding"/>
    <property type="evidence" value="ECO:0007669"/>
    <property type="project" value="InterPro"/>
</dbReference>
<keyword evidence="5 8" id="KW-0560">Oxidoreductase</keyword>
<accession>A0A143HHB0</accession>
<dbReference type="InterPro" id="IPR009100">
    <property type="entry name" value="AcylCoA_DH/oxidase_NM_dom_sf"/>
</dbReference>
<evidence type="ECO:0000259" key="10">
    <source>
        <dbReference type="Pfam" id="PF02770"/>
    </source>
</evidence>
<dbReference type="STRING" id="241244.ATY39_16715"/>
<dbReference type="InterPro" id="IPR009075">
    <property type="entry name" value="AcylCo_DH/oxidase_C"/>
</dbReference>
<dbReference type="Pfam" id="PF02770">
    <property type="entry name" value="Acyl-CoA_dh_M"/>
    <property type="match status" value="1"/>
</dbReference>
<dbReference type="FunFam" id="1.20.140.10:FF:000004">
    <property type="entry name" value="Acyl-CoA dehydrogenase FadE25"/>
    <property type="match status" value="1"/>
</dbReference>
<dbReference type="Gene3D" id="1.10.540.10">
    <property type="entry name" value="Acyl-CoA dehydrogenase/oxidase, N-terminal domain"/>
    <property type="match status" value="1"/>
</dbReference>
<organism evidence="12 13">
    <name type="scientific">Rummeliibacillus stabekisii</name>
    <dbReference type="NCBI Taxonomy" id="241244"/>
    <lineage>
        <taxon>Bacteria</taxon>
        <taxon>Bacillati</taxon>
        <taxon>Bacillota</taxon>
        <taxon>Bacilli</taxon>
        <taxon>Bacillales</taxon>
        <taxon>Caryophanaceae</taxon>
        <taxon>Rummeliibacillus</taxon>
    </lineage>
</organism>
<evidence type="ECO:0000256" key="8">
    <source>
        <dbReference type="RuleBase" id="RU362125"/>
    </source>
</evidence>
<dbReference type="PROSITE" id="PS00073">
    <property type="entry name" value="ACYL_COA_DH_2"/>
    <property type="match status" value="1"/>
</dbReference>
<keyword evidence="4 8" id="KW-0274">FAD</keyword>
<dbReference type="InterPro" id="IPR006089">
    <property type="entry name" value="Acyl-CoA_DH_CS"/>
</dbReference>
<comment type="cofactor">
    <cofactor evidence="1 8">
        <name>FAD</name>
        <dbReference type="ChEBI" id="CHEBI:57692"/>
    </cofactor>
</comment>
<evidence type="ECO:0000256" key="1">
    <source>
        <dbReference type="ARBA" id="ARBA00001974"/>
    </source>
</evidence>
<protein>
    <recommendedName>
        <fullName evidence="7">Acyl-CoA dehydrogenase</fullName>
    </recommendedName>
</protein>
<evidence type="ECO:0000256" key="6">
    <source>
        <dbReference type="ARBA" id="ARBA00052546"/>
    </source>
</evidence>
<dbReference type="InterPro" id="IPR006091">
    <property type="entry name" value="Acyl-CoA_Oxase/DH_mid-dom"/>
</dbReference>
<dbReference type="EMBL" id="CP014806">
    <property type="protein sequence ID" value="AMX00876.1"/>
    <property type="molecule type" value="Genomic_DNA"/>
</dbReference>
<reference evidence="13" key="2">
    <citation type="submission" date="2016-03" db="EMBL/GenBank/DDBJ databases">
        <authorList>
            <person name="Ploux O."/>
        </authorList>
    </citation>
    <scope>NUCLEOTIDE SEQUENCE [LARGE SCALE GENOMIC DNA]</scope>
    <source>
        <strain evidence="13">PP9</strain>
    </source>
</reference>
<dbReference type="Gene3D" id="2.40.110.10">
    <property type="entry name" value="Butyryl-CoA Dehydrogenase, subunit A, domain 2"/>
    <property type="match status" value="1"/>
</dbReference>
<dbReference type="Pfam" id="PF02771">
    <property type="entry name" value="Acyl-CoA_dh_N"/>
    <property type="match status" value="1"/>
</dbReference>
<evidence type="ECO:0000256" key="7">
    <source>
        <dbReference type="ARBA" id="ARBA00067585"/>
    </source>
</evidence>
<dbReference type="Proteomes" id="UP000076021">
    <property type="component" value="Chromosome"/>
</dbReference>
<feature type="domain" description="Acyl-CoA dehydrogenase/oxidase N-terminal" evidence="11">
    <location>
        <begin position="6"/>
        <end position="117"/>
    </location>
</feature>
<dbReference type="PANTHER" id="PTHR43884">
    <property type="entry name" value="ACYL-COA DEHYDROGENASE"/>
    <property type="match status" value="1"/>
</dbReference>
<evidence type="ECO:0000256" key="5">
    <source>
        <dbReference type="ARBA" id="ARBA00023002"/>
    </source>
</evidence>
<name>A0A143HHB0_9BACL</name>
<dbReference type="SUPFAM" id="SSF47203">
    <property type="entry name" value="Acyl-CoA dehydrogenase C-terminal domain-like"/>
    <property type="match status" value="1"/>
</dbReference>
<dbReference type="AlphaFoldDB" id="A0A143HHB0"/>
<dbReference type="Pfam" id="PF00441">
    <property type="entry name" value="Acyl-CoA_dh_1"/>
    <property type="match status" value="1"/>
</dbReference>
<dbReference type="InterPro" id="IPR036250">
    <property type="entry name" value="AcylCo_DH-like_C"/>
</dbReference>
<feature type="domain" description="Acyl-CoA dehydrogenase/oxidase C-terminal" evidence="9">
    <location>
        <begin position="228"/>
        <end position="376"/>
    </location>
</feature>
<dbReference type="FunFam" id="2.40.110.10:FF:000001">
    <property type="entry name" value="Acyl-CoA dehydrogenase, mitochondrial"/>
    <property type="match status" value="1"/>
</dbReference>
<comment type="catalytic activity">
    <reaction evidence="6">
        <text>a 2,3-saturated acyl-CoA + A = a 2,3-dehydroacyl-CoA + AH2</text>
        <dbReference type="Rhea" id="RHEA:48608"/>
        <dbReference type="ChEBI" id="CHEBI:13193"/>
        <dbReference type="ChEBI" id="CHEBI:17499"/>
        <dbReference type="ChEBI" id="CHEBI:60015"/>
        <dbReference type="ChEBI" id="CHEBI:65111"/>
    </reaction>
</comment>
<dbReference type="PROSITE" id="PS00072">
    <property type="entry name" value="ACYL_COA_DH_1"/>
    <property type="match status" value="1"/>
</dbReference>
<proteinExistence type="inferred from homology"/>
<evidence type="ECO:0000313" key="12">
    <source>
        <dbReference type="EMBL" id="AMX00876.1"/>
    </source>
</evidence>
<reference evidence="12 13" key="1">
    <citation type="journal article" date="2016" name="Genome Announc.">
        <title>Whole-Genome Sequence of Rummeliibacillus stabekisii Strain PP9 Isolated from Antarctic Soil.</title>
        <authorList>
            <person name="da Mota F.F."/>
            <person name="Vollu R.E."/>
            <person name="Jurelevicius D."/>
            <person name="Seldin L."/>
        </authorList>
    </citation>
    <scope>NUCLEOTIDE SEQUENCE [LARGE SCALE GENOMIC DNA]</scope>
    <source>
        <strain evidence="12 13">PP9</strain>
    </source>
</reference>
<evidence type="ECO:0000313" key="13">
    <source>
        <dbReference type="Proteomes" id="UP000076021"/>
    </source>
</evidence>
<dbReference type="OrthoDB" id="9802447at2"/>
<dbReference type="GO" id="GO:0003995">
    <property type="term" value="F:acyl-CoA dehydrogenase activity"/>
    <property type="evidence" value="ECO:0007669"/>
    <property type="project" value="InterPro"/>
</dbReference>
<dbReference type="InterPro" id="IPR046373">
    <property type="entry name" value="Acyl-CoA_Oxase/DH_mid-dom_sf"/>
</dbReference>
<evidence type="ECO:0000256" key="4">
    <source>
        <dbReference type="ARBA" id="ARBA00022827"/>
    </source>
</evidence>
<dbReference type="KEGG" id="rst:ATY39_16715"/>
<keyword evidence="3 8" id="KW-0285">Flavoprotein</keyword>
<dbReference type="CDD" id="cd01158">
    <property type="entry name" value="SCAD_SBCAD"/>
    <property type="match status" value="1"/>
</dbReference>
<evidence type="ECO:0000256" key="2">
    <source>
        <dbReference type="ARBA" id="ARBA00009347"/>
    </source>
</evidence>
<sequence length="377" mass="41106">MNLQFTEEQMMMQKMVRDFAREVIAPQVDQLEKGEFPRDILAQMGELGLMGITAPAAYGGSEMDFTSYIIAIHELSKVSAVIGVILSVHTSVGTNPILYFGTEEQKKRYVPKLASGEYLGAFCLTEPSAGSDAGSLKTKAVKHGDYYELNGSKVFITNGGEADVYIVFASTEPTQGTKGISAFIVDKDTPGLFIGKNEKKMGLHGSKTVQLTFEQMRVPEENLLGEEGEGFKIAMANLDVGRIGIAAQSLGIAEAAMNESVRYANERIQFGKPIAANQGVSFKLADMGTAVEAARLLVYRAAHLRSLGKPCRTEASMAKLFASKTAVEVTTEAIQVFGGYGYTEDYPVERYFRDAKVTEIYEGTSEIQRMVISRSLE</sequence>
<dbReference type="RefSeq" id="WP_066791711.1">
    <property type="nucleotide sequence ID" value="NZ_CP014806.1"/>
</dbReference>
<evidence type="ECO:0000256" key="3">
    <source>
        <dbReference type="ARBA" id="ARBA00022630"/>
    </source>
</evidence>
<dbReference type="Gene3D" id="1.20.140.10">
    <property type="entry name" value="Butyryl-CoA Dehydrogenase, subunit A, domain 3"/>
    <property type="match status" value="1"/>
</dbReference>